<dbReference type="AlphaFoldDB" id="A0A498L971"/>
<evidence type="ECO:0000259" key="2">
    <source>
        <dbReference type="Pfam" id="PF01734"/>
    </source>
</evidence>
<accession>A0A498L971</accession>
<gene>
    <name evidence="3" type="ORF">EAF64_03470</name>
</gene>
<proteinExistence type="predicted"/>
<reference evidence="3 4" key="1">
    <citation type="submission" date="2019-01" db="EMBL/GenBank/DDBJ databases">
        <title>Halorientalis sp. F13-25 a new haloarchaeum isolated from hypersaline water.</title>
        <authorList>
            <person name="Ana D.-V."/>
            <person name="Cristina S.-P."/>
            <person name="Antonio V."/>
        </authorList>
    </citation>
    <scope>NUCLEOTIDE SEQUENCE [LARGE SCALE GENOMIC DNA]</scope>
    <source>
        <strain evidence="3 4">F13-25</strain>
    </source>
</reference>
<dbReference type="EMBL" id="RDFA01000001">
    <property type="protein sequence ID" value="RXK51703.1"/>
    <property type="molecule type" value="Genomic_DNA"/>
</dbReference>
<dbReference type="OrthoDB" id="371677at2157"/>
<dbReference type="Gene3D" id="3.40.1090.10">
    <property type="entry name" value="Cytosolic phospholipase A2 catalytic domain"/>
    <property type="match status" value="2"/>
</dbReference>
<dbReference type="RefSeq" id="WP_129067564.1">
    <property type="nucleotide sequence ID" value="NZ_RDFA01000001.1"/>
</dbReference>
<evidence type="ECO:0000313" key="4">
    <source>
        <dbReference type="Proteomes" id="UP000289691"/>
    </source>
</evidence>
<evidence type="ECO:0000313" key="3">
    <source>
        <dbReference type="EMBL" id="RXK51703.1"/>
    </source>
</evidence>
<keyword evidence="4" id="KW-1185">Reference proteome</keyword>
<keyword evidence="1" id="KW-0443">Lipid metabolism</keyword>
<feature type="domain" description="PNPLA" evidence="2">
    <location>
        <begin position="12"/>
        <end position="204"/>
    </location>
</feature>
<dbReference type="GO" id="GO:0006629">
    <property type="term" value="P:lipid metabolic process"/>
    <property type="evidence" value="ECO:0007669"/>
    <property type="project" value="UniProtKB-KW"/>
</dbReference>
<dbReference type="InterPro" id="IPR002641">
    <property type="entry name" value="PNPLA_dom"/>
</dbReference>
<dbReference type="Proteomes" id="UP000289691">
    <property type="component" value="Unassembled WGS sequence"/>
</dbReference>
<evidence type="ECO:0000256" key="1">
    <source>
        <dbReference type="ARBA" id="ARBA00023098"/>
    </source>
</evidence>
<protein>
    <submittedName>
        <fullName evidence="3">Patatin-like phospholipase family protein</fullName>
    </submittedName>
</protein>
<dbReference type="SUPFAM" id="SSF52151">
    <property type="entry name" value="FabD/lysophospholipase-like"/>
    <property type="match status" value="1"/>
</dbReference>
<organism evidence="3 4">
    <name type="scientific">Halorientalis pallida</name>
    <dbReference type="NCBI Taxonomy" id="2479928"/>
    <lineage>
        <taxon>Archaea</taxon>
        <taxon>Methanobacteriati</taxon>
        <taxon>Methanobacteriota</taxon>
        <taxon>Stenosarchaea group</taxon>
        <taxon>Halobacteria</taxon>
        <taxon>Halobacteriales</taxon>
        <taxon>Haloarculaceae</taxon>
        <taxon>Halorientalis</taxon>
    </lineage>
</organism>
<sequence length="322" mass="34597">MSSSGTTRVAIACQGGGSHTAFTGGVLQRVIEDAPGEYEITALSGASGGAACATIAWAGLRRDDPGRAVANLDGFWSDIAARTPWGRAANDGLLTSARLTDELGQFSISPYFNPISEVGRDVLRDAIAEHTDLDAAVAAGGEPSLYVSAVDVRNGTFELFENGEAGVEAAVASGAIPNVFEAAEIAGEYYWDGLFSQNPPIRQFVSDAPADEKPDEIWIVRINPRTREEVPTSTSEITDRRNELAGNLSLDQEKHTIESINRMIEDGVITDDRYKRIALREVDIAPALADDLDSHSKLDRDPGFIDRLMAHGRERAPALWNG</sequence>
<name>A0A498L971_9EURY</name>
<dbReference type="InterPro" id="IPR016035">
    <property type="entry name" value="Acyl_Trfase/lysoPLipase"/>
</dbReference>
<dbReference type="Pfam" id="PF01734">
    <property type="entry name" value="Patatin"/>
    <property type="match status" value="1"/>
</dbReference>
<comment type="caution">
    <text evidence="3">The sequence shown here is derived from an EMBL/GenBank/DDBJ whole genome shotgun (WGS) entry which is preliminary data.</text>
</comment>